<gene>
    <name evidence="2" type="ORF">GCK32_005708</name>
</gene>
<feature type="signal peptide" evidence="1">
    <location>
        <begin position="1"/>
        <end position="16"/>
    </location>
</feature>
<evidence type="ECO:0000313" key="3">
    <source>
        <dbReference type="Proteomes" id="UP001331761"/>
    </source>
</evidence>
<reference evidence="2 3" key="1">
    <citation type="submission" date="2019-10" db="EMBL/GenBank/DDBJ databases">
        <title>Assembly and Annotation for the nematode Trichostrongylus colubriformis.</title>
        <authorList>
            <person name="Martin J."/>
        </authorList>
    </citation>
    <scope>NUCLEOTIDE SEQUENCE [LARGE SCALE GENOMIC DNA]</scope>
    <source>
        <strain evidence="2">G859</strain>
        <tissue evidence="2">Whole worm</tissue>
    </source>
</reference>
<evidence type="ECO:0000313" key="2">
    <source>
        <dbReference type="EMBL" id="KAK5976077.1"/>
    </source>
</evidence>
<evidence type="ECO:0000256" key="1">
    <source>
        <dbReference type="SAM" id="SignalP"/>
    </source>
</evidence>
<feature type="chain" id="PRO_5042948620" evidence="1">
    <location>
        <begin position="17"/>
        <end position="260"/>
    </location>
</feature>
<proteinExistence type="predicted"/>
<organism evidence="2 3">
    <name type="scientific">Trichostrongylus colubriformis</name>
    <name type="common">Black scour worm</name>
    <dbReference type="NCBI Taxonomy" id="6319"/>
    <lineage>
        <taxon>Eukaryota</taxon>
        <taxon>Metazoa</taxon>
        <taxon>Ecdysozoa</taxon>
        <taxon>Nematoda</taxon>
        <taxon>Chromadorea</taxon>
        <taxon>Rhabditida</taxon>
        <taxon>Rhabditina</taxon>
        <taxon>Rhabditomorpha</taxon>
        <taxon>Strongyloidea</taxon>
        <taxon>Trichostrongylidae</taxon>
        <taxon>Trichostrongylus</taxon>
    </lineage>
</organism>
<dbReference type="Proteomes" id="UP001331761">
    <property type="component" value="Unassembled WGS sequence"/>
</dbReference>
<comment type="caution">
    <text evidence="2">The sequence shown here is derived from an EMBL/GenBank/DDBJ whole genome shotgun (WGS) entry which is preliminary data.</text>
</comment>
<protein>
    <submittedName>
        <fullName evidence="2">Uncharacterized protein</fullName>
    </submittedName>
</protein>
<keyword evidence="1" id="KW-0732">Signal</keyword>
<keyword evidence="3" id="KW-1185">Reference proteome</keyword>
<accession>A0AAN8FKV0</accession>
<dbReference type="EMBL" id="WIXE01012232">
    <property type="protein sequence ID" value="KAK5976077.1"/>
    <property type="molecule type" value="Genomic_DNA"/>
</dbReference>
<name>A0AAN8FKV0_TRICO</name>
<sequence>MMMLIALTVLVGSVHSAQYCRYNGFKEQPFKRITNPNLRTLLQDKIKSITNTDCTLSYQVNTNDGRKAFYPFRVDSGNLIFYGIVTVDHRNKFMWNGCTKEQFEEYLKSCYSDDMPGKAPPIVPPVLSCKKRRVHFESICQWSKLDLQPIREINNAALRSLLHQALWIGDSDCTLSYRVTKNDNGKTFYPFRIDQGETSFYGIVKMTKGGNLVWKPTDKKSFEKYLDNCDNEHVPASQRPDIPPVLSCGRTRQAPIFFRE</sequence>
<dbReference type="AlphaFoldDB" id="A0AAN8FKV0"/>